<dbReference type="Gene3D" id="3.20.20.70">
    <property type="entry name" value="Aldolase class I"/>
    <property type="match status" value="1"/>
</dbReference>
<dbReference type="InterPro" id="IPR013785">
    <property type="entry name" value="Aldolase_TIM"/>
</dbReference>
<comment type="caution">
    <text evidence="5">The sequence shown here is derived from an EMBL/GenBank/DDBJ whole genome shotgun (WGS) entry which is preliminary data.</text>
</comment>
<dbReference type="Proteomes" id="UP000758168">
    <property type="component" value="Unassembled WGS sequence"/>
</dbReference>
<comment type="subunit">
    <text evidence="3">Homodimer.</text>
</comment>
<feature type="compositionally biased region" description="Low complexity" evidence="4">
    <location>
        <begin position="1"/>
        <end position="12"/>
    </location>
</feature>
<feature type="region of interest" description="Disordered" evidence="4">
    <location>
        <begin position="1"/>
        <end position="25"/>
    </location>
</feature>
<reference evidence="5 6" key="1">
    <citation type="submission" date="2021-03" db="EMBL/GenBank/DDBJ databases">
        <title>Sequencing the genomes of 1000 actinobacteria strains.</title>
        <authorList>
            <person name="Klenk H.-P."/>
        </authorList>
    </citation>
    <scope>NUCLEOTIDE SEQUENCE [LARGE SCALE GENOMIC DNA]</scope>
    <source>
        <strain evidence="5 6">DSM 12936</strain>
    </source>
</reference>
<protein>
    <recommendedName>
        <fullName evidence="3">Triosephosphate isomerase</fullName>
        <ecNumber evidence="3">5.3.1.1</ecNumber>
    </recommendedName>
</protein>
<dbReference type="Pfam" id="PF00121">
    <property type="entry name" value="TIM"/>
    <property type="match status" value="1"/>
</dbReference>
<keyword evidence="3" id="KW-0963">Cytoplasm</keyword>
<evidence type="ECO:0000256" key="2">
    <source>
        <dbReference type="ARBA" id="ARBA00023235"/>
    </source>
</evidence>
<comment type="subcellular location">
    <subcellularLocation>
        <location evidence="3">Cytoplasm</location>
    </subcellularLocation>
</comment>
<sequence length="280" mass="28407">MTPTLPGGADPASPGPARPPVPGPGTLWVGTSWKMNKTLAEAAAFVDALAAAEVPPGLVPFVLPAHTALAHVRDRLPAGSPVLLGAQNAHWGPEGAGTGEISMRMAADAGAQLVEMGHSERRASFGETDDTVALKAAAALDHGLLPLVCVGEPLEVRDAGGAADFVAAQVRAALSRVAPADVGRVLVAYEPIWAIGEHGRPATQDQIAPVMALIADVVAGAADGGGALALLYGGGVHPDNAEELLTDPCTDGLFVGRAGWDVQGYLRLLDLCAPYARPAS</sequence>
<keyword evidence="3" id="KW-0324">Glycolysis</keyword>
<proteinExistence type="inferred from homology"/>
<dbReference type="EC" id="5.3.1.1" evidence="3"/>
<name>A0ABS4Z7Q7_9ACTN</name>
<dbReference type="CDD" id="cd00311">
    <property type="entry name" value="TIM"/>
    <property type="match status" value="1"/>
</dbReference>
<dbReference type="EMBL" id="JAGIOB010000001">
    <property type="protein sequence ID" value="MBP2416742.1"/>
    <property type="molecule type" value="Genomic_DNA"/>
</dbReference>
<evidence type="ECO:0000256" key="1">
    <source>
        <dbReference type="ARBA" id="ARBA00007422"/>
    </source>
</evidence>
<evidence type="ECO:0000256" key="3">
    <source>
        <dbReference type="RuleBase" id="RU363013"/>
    </source>
</evidence>
<evidence type="ECO:0000313" key="5">
    <source>
        <dbReference type="EMBL" id="MBP2416742.1"/>
    </source>
</evidence>
<dbReference type="InterPro" id="IPR035990">
    <property type="entry name" value="TIM_sf"/>
</dbReference>
<dbReference type="PROSITE" id="PS51440">
    <property type="entry name" value="TIM_2"/>
    <property type="match status" value="1"/>
</dbReference>
<comment type="similarity">
    <text evidence="1 3">Belongs to the triosephosphate isomerase family.</text>
</comment>
<comment type="pathway">
    <text evidence="3">Carbohydrate biosynthesis; gluconeogenesis.</text>
</comment>
<dbReference type="GO" id="GO:0004807">
    <property type="term" value="F:triose-phosphate isomerase activity"/>
    <property type="evidence" value="ECO:0007669"/>
    <property type="project" value="UniProtKB-EC"/>
</dbReference>
<gene>
    <name evidence="5" type="ORF">JOF54_001664</name>
</gene>
<keyword evidence="2 3" id="KW-0413">Isomerase</keyword>
<organism evidence="5 6">
    <name type="scientific">Microlunatus capsulatus</name>
    <dbReference type="NCBI Taxonomy" id="99117"/>
    <lineage>
        <taxon>Bacteria</taxon>
        <taxon>Bacillati</taxon>
        <taxon>Actinomycetota</taxon>
        <taxon>Actinomycetes</taxon>
        <taxon>Propionibacteriales</taxon>
        <taxon>Propionibacteriaceae</taxon>
        <taxon>Microlunatus</taxon>
    </lineage>
</organism>
<dbReference type="InterPro" id="IPR000652">
    <property type="entry name" value="Triosephosphate_isomerase"/>
</dbReference>
<dbReference type="SUPFAM" id="SSF51351">
    <property type="entry name" value="Triosephosphate isomerase (TIM)"/>
    <property type="match status" value="1"/>
</dbReference>
<comment type="pathway">
    <text evidence="3">Carbohydrate degradation; glycolysis; D-glyceraldehyde 3-phosphate from glycerone phosphate: step 1/1.</text>
</comment>
<dbReference type="PANTHER" id="PTHR21139:SF42">
    <property type="entry name" value="TRIOSEPHOSPHATE ISOMERASE"/>
    <property type="match status" value="1"/>
</dbReference>
<evidence type="ECO:0000256" key="4">
    <source>
        <dbReference type="SAM" id="MobiDB-lite"/>
    </source>
</evidence>
<accession>A0ABS4Z7Q7</accession>
<dbReference type="RefSeq" id="WP_307803967.1">
    <property type="nucleotide sequence ID" value="NZ_JAGIOB010000001.1"/>
</dbReference>
<dbReference type="PANTHER" id="PTHR21139">
    <property type="entry name" value="TRIOSEPHOSPHATE ISOMERASE"/>
    <property type="match status" value="1"/>
</dbReference>
<evidence type="ECO:0000313" key="6">
    <source>
        <dbReference type="Proteomes" id="UP000758168"/>
    </source>
</evidence>
<keyword evidence="3" id="KW-0312">Gluconeogenesis</keyword>
<comment type="catalytic activity">
    <reaction evidence="3">
        <text>D-glyceraldehyde 3-phosphate = dihydroxyacetone phosphate</text>
        <dbReference type="Rhea" id="RHEA:18585"/>
        <dbReference type="ChEBI" id="CHEBI:57642"/>
        <dbReference type="ChEBI" id="CHEBI:59776"/>
        <dbReference type="EC" id="5.3.1.1"/>
    </reaction>
</comment>
<keyword evidence="6" id="KW-1185">Reference proteome</keyword>
<feature type="compositionally biased region" description="Pro residues" evidence="4">
    <location>
        <begin position="13"/>
        <end position="23"/>
    </location>
</feature>
<dbReference type="NCBIfam" id="NF000722">
    <property type="entry name" value="PRK00042.2-1"/>
    <property type="match status" value="1"/>
</dbReference>